<dbReference type="AlphaFoldDB" id="A0A6L0XPR6"/>
<dbReference type="InterPro" id="IPR029058">
    <property type="entry name" value="AB_hydrolase_fold"/>
</dbReference>
<dbReference type="InterPro" id="IPR000073">
    <property type="entry name" value="AB_hydrolase_1"/>
</dbReference>
<gene>
    <name evidence="3" type="ORF">LINF_330010400</name>
</gene>
<dbReference type="OMA" id="CVDLFPN"/>
<feature type="region of interest" description="Disordered" evidence="1">
    <location>
        <begin position="251"/>
        <end position="277"/>
    </location>
</feature>
<sequence length="406" mass="44717">MLQSLVNSIVFAPPRDPNSLQRVQLLQRKRHMSFTSKKSGERISYFHFDSKGDLVTKDNLERVVRSSMVLLFHHGNAEDLGGAFSYAQSMACVFGVAVVVYDYCGYGFSGFPDAATPAEVTEKSVYSDADHMYAHLLSLGYPAHRIIIVGRSVGGGPACYLAEKHHKKVGGLVLISTFTSCLRVVSSCCLPHFCCCVDLFPNYRRIEHIMECPVLMMHGTRDNVVPHHCSSELLEDIVARRNSALQRLLKKREGARAKQAKRSSKLGAASTGPKNTTKASAAISVADEALATAQPPPDGEKASVFDLYRRAYDGLPEAVRRVAEERLDVTAANVSIGAFHRWFAGCGHNDIEAREGHTFSDMFEYFVRFATAFSMEREALLSAKPLTGAAKASRDAFNRADSEVRE</sequence>
<dbReference type="Proteomes" id="UP000255414">
    <property type="component" value="Chromosome 33"/>
</dbReference>
<protein>
    <submittedName>
        <fullName evidence="3">Serine_peptidase_-_Clan_SC_-_Family_S9D</fullName>
    </submittedName>
</protein>
<dbReference type="Gene3D" id="3.40.50.1820">
    <property type="entry name" value="alpha/beta hydrolase"/>
    <property type="match status" value="1"/>
</dbReference>
<evidence type="ECO:0000313" key="4">
    <source>
        <dbReference type="Proteomes" id="UP000255414"/>
    </source>
</evidence>
<evidence type="ECO:0000256" key="1">
    <source>
        <dbReference type="SAM" id="MobiDB-lite"/>
    </source>
</evidence>
<evidence type="ECO:0000259" key="2">
    <source>
        <dbReference type="Pfam" id="PF00561"/>
    </source>
</evidence>
<dbReference type="Pfam" id="PF00561">
    <property type="entry name" value="Abhydrolase_1"/>
    <property type="match status" value="1"/>
</dbReference>
<organism evidence="3 4">
    <name type="scientific">Leishmania infantum</name>
    <dbReference type="NCBI Taxonomy" id="5671"/>
    <lineage>
        <taxon>Eukaryota</taxon>
        <taxon>Discoba</taxon>
        <taxon>Euglenozoa</taxon>
        <taxon>Kinetoplastea</taxon>
        <taxon>Metakinetoplastina</taxon>
        <taxon>Trypanosomatida</taxon>
        <taxon>Trypanosomatidae</taxon>
        <taxon>Leishmaniinae</taxon>
        <taxon>Leishmania</taxon>
    </lineage>
</organism>
<dbReference type="SMR" id="A0A6L0XPR6"/>
<dbReference type="PANTHER" id="PTHR12277">
    <property type="entry name" value="ALPHA/BETA HYDROLASE DOMAIN-CONTAINING PROTEIN"/>
    <property type="match status" value="1"/>
</dbReference>
<feature type="domain" description="AB hydrolase-1" evidence="2">
    <location>
        <begin position="69"/>
        <end position="177"/>
    </location>
</feature>
<name>A0A6L0XPR6_LEIIN</name>
<evidence type="ECO:0000313" key="3">
    <source>
        <dbReference type="EMBL" id="CAC9530000.1"/>
    </source>
</evidence>
<accession>A0A6L0XPR6</accession>
<dbReference type="PANTHER" id="PTHR12277:SF81">
    <property type="entry name" value="PROTEIN ABHD13"/>
    <property type="match status" value="1"/>
</dbReference>
<dbReference type="SUPFAM" id="SSF53474">
    <property type="entry name" value="alpha/beta-Hydrolases"/>
    <property type="match status" value="1"/>
</dbReference>
<reference evidence="3" key="1">
    <citation type="submission" date="2020-06" db="EMBL/GenBank/DDBJ databases">
        <authorList>
            <person name="Gonzalez-de la Fuente S."/>
            <person name="Peiro-Pastor R."/>
            <person name="Rastrojo A."/>
            <person name="Moreno J."/>
            <person name="Carrasco-Ramiro F."/>
            <person name="Requena JM."/>
            <person name="Aguado B."/>
        </authorList>
    </citation>
    <scope>NUCLEOTIDE SEQUENCE</scope>
</reference>
<proteinExistence type="predicted"/>
<dbReference type="EMBL" id="LR812966">
    <property type="protein sequence ID" value="CAC9530000.1"/>
    <property type="molecule type" value="Genomic_DNA"/>
</dbReference>